<keyword evidence="10" id="KW-1185">Reference proteome</keyword>
<dbReference type="Proteomes" id="UP001212841">
    <property type="component" value="Unassembled WGS sequence"/>
</dbReference>
<dbReference type="EMBL" id="JADGJD010001744">
    <property type="protein sequence ID" value="KAJ3038286.1"/>
    <property type="molecule type" value="Genomic_DNA"/>
</dbReference>
<dbReference type="GO" id="GO:0043130">
    <property type="term" value="F:ubiquitin binding"/>
    <property type="evidence" value="ECO:0007669"/>
    <property type="project" value="InterPro"/>
</dbReference>
<dbReference type="GO" id="GO:0060271">
    <property type="term" value="P:cilium assembly"/>
    <property type="evidence" value="ECO:0007669"/>
    <property type="project" value="TreeGrafter"/>
</dbReference>
<evidence type="ECO:0000256" key="7">
    <source>
        <dbReference type="SAM" id="MobiDB-lite"/>
    </source>
</evidence>
<evidence type="ECO:0000256" key="6">
    <source>
        <dbReference type="ARBA" id="ARBA00023273"/>
    </source>
</evidence>
<protein>
    <submittedName>
        <fullName evidence="9">Intraflagellar transport protein 46</fullName>
    </submittedName>
</protein>
<gene>
    <name evidence="9" type="primary">IFT46_1</name>
    <name evidence="9" type="ORF">HK097_003214</name>
</gene>
<dbReference type="PROSITE" id="PS51140">
    <property type="entry name" value="CUE"/>
    <property type="match status" value="1"/>
</dbReference>
<evidence type="ECO:0000259" key="8">
    <source>
        <dbReference type="PROSITE" id="PS51140"/>
    </source>
</evidence>
<accession>A0AAD5S542</accession>
<evidence type="ECO:0000256" key="3">
    <source>
        <dbReference type="ARBA" id="ARBA00022490"/>
    </source>
</evidence>
<evidence type="ECO:0000313" key="10">
    <source>
        <dbReference type="Proteomes" id="UP001212841"/>
    </source>
</evidence>
<comment type="subcellular location">
    <subcellularLocation>
        <location evidence="1">Cytoplasm</location>
        <location evidence="1">Cytoskeleton</location>
        <location evidence="1">Cilium basal body</location>
    </subcellularLocation>
</comment>
<evidence type="ECO:0000256" key="5">
    <source>
        <dbReference type="ARBA" id="ARBA00023212"/>
    </source>
</evidence>
<dbReference type="AlphaFoldDB" id="A0AAD5S542"/>
<keyword evidence="3" id="KW-0963">Cytoplasm</keyword>
<dbReference type="Pfam" id="PF12317">
    <property type="entry name" value="IFT46_B_C"/>
    <property type="match status" value="1"/>
</dbReference>
<keyword evidence="5" id="KW-0206">Cytoskeleton</keyword>
<reference evidence="9" key="1">
    <citation type="submission" date="2020-05" db="EMBL/GenBank/DDBJ databases">
        <title>Phylogenomic resolution of chytrid fungi.</title>
        <authorList>
            <person name="Stajich J.E."/>
            <person name="Amses K."/>
            <person name="Simmons R."/>
            <person name="Seto K."/>
            <person name="Myers J."/>
            <person name="Bonds A."/>
            <person name="Quandt C.A."/>
            <person name="Barry K."/>
            <person name="Liu P."/>
            <person name="Grigoriev I."/>
            <person name="Longcore J.E."/>
            <person name="James T.Y."/>
        </authorList>
    </citation>
    <scope>NUCLEOTIDE SEQUENCE</scope>
    <source>
        <strain evidence="9">JEL0318</strain>
    </source>
</reference>
<keyword evidence="6" id="KW-0966">Cell projection</keyword>
<dbReference type="GO" id="GO:0031514">
    <property type="term" value="C:motile cilium"/>
    <property type="evidence" value="ECO:0007669"/>
    <property type="project" value="TreeGrafter"/>
</dbReference>
<evidence type="ECO:0000256" key="1">
    <source>
        <dbReference type="ARBA" id="ARBA00004120"/>
    </source>
</evidence>
<feature type="domain" description="CUE" evidence="8">
    <location>
        <begin position="1"/>
        <end position="40"/>
    </location>
</feature>
<evidence type="ECO:0000256" key="2">
    <source>
        <dbReference type="ARBA" id="ARBA00007700"/>
    </source>
</evidence>
<feature type="compositionally biased region" description="Low complexity" evidence="7">
    <location>
        <begin position="230"/>
        <end position="243"/>
    </location>
</feature>
<dbReference type="PANTHER" id="PTHR13376">
    <property type="entry name" value="INTRAFLAGELLAR TRANSPORT PROTEIN 46 HOMOLOG"/>
    <property type="match status" value="1"/>
</dbReference>
<dbReference type="PANTHER" id="PTHR13376:SF0">
    <property type="entry name" value="INTRAFLAGELLAR TRANSPORT PROTEIN 46 HOMOLOG"/>
    <property type="match status" value="1"/>
</dbReference>
<dbReference type="InterPro" id="IPR003892">
    <property type="entry name" value="CUE"/>
</dbReference>
<comment type="similarity">
    <text evidence="2">Belongs to the IFT46 family.</text>
</comment>
<proteinExistence type="inferred from homology"/>
<organism evidence="9 10">
    <name type="scientific">Rhizophlyctis rosea</name>
    <dbReference type="NCBI Taxonomy" id="64517"/>
    <lineage>
        <taxon>Eukaryota</taxon>
        <taxon>Fungi</taxon>
        <taxon>Fungi incertae sedis</taxon>
        <taxon>Chytridiomycota</taxon>
        <taxon>Chytridiomycota incertae sedis</taxon>
        <taxon>Chytridiomycetes</taxon>
        <taxon>Rhizophlyctidales</taxon>
        <taxon>Rhizophlyctidaceae</taxon>
        <taxon>Rhizophlyctis</taxon>
    </lineage>
</organism>
<dbReference type="GO" id="GO:0005815">
    <property type="term" value="C:microtubule organizing center"/>
    <property type="evidence" value="ECO:0007669"/>
    <property type="project" value="TreeGrafter"/>
</dbReference>
<evidence type="ECO:0000313" key="9">
    <source>
        <dbReference type="EMBL" id="KAJ3038286.1"/>
    </source>
</evidence>
<dbReference type="GO" id="GO:0030992">
    <property type="term" value="C:intraciliary transport particle B"/>
    <property type="evidence" value="ECO:0007669"/>
    <property type="project" value="TreeGrafter"/>
</dbReference>
<feature type="region of interest" description="Disordered" evidence="7">
    <location>
        <begin position="96"/>
        <end position="152"/>
    </location>
</feature>
<feature type="compositionally biased region" description="Basic and acidic residues" evidence="7">
    <location>
        <begin position="118"/>
        <end position="132"/>
    </location>
</feature>
<evidence type="ECO:0000256" key="4">
    <source>
        <dbReference type="ARBA" id="ARBA00023069"/>
    </source>
</evidence>
<dbReference type="InterPro" id="IPR022088">
    <property type="entry name" value="Intraflagellar_transp_cmplxB"/>
</dbReference>
<feature type="compositionally biased region" description="Polar residues" evidence="7">
    <location>
        <begin position="178"/>
        <end position="189"/>
    </location>
</feature>
<comment type="caution">
    <text evidence="9">The sequence shown here is derived from an EMBL/GenBank/DDBJ whole genome shotgun (WGS) entry which is preliminary data.</text>
</comment>
<feature type="region of interest" description="Disordered" evidence="7">
    <location>
        <begin position="224"/>
        <end position="243"/>
    </location>
</feature>
<feature type="region of interest" description="Disordered" evidence="7">
    <location>
        <begin position="43"/>
        <end position="72"/>
    </location>
</feature>
<sequence>MALARLIALFPQLDISILSAAIERTNSTEAAIALVKKMTHLLDDREERPQSARRERERKVTAEKSAVAEDAPKYNRPVTARTRKQLDEDEIIARELQSQMDRAPTARTKQRQVDEDELMARAEQEAEDEKIARNRSGGMNNLAPEDLNPSDPRRAKLMAEREEAQRVAAIKGSLPASKNLSANLQQEPSSELEGSEADHLTEASTDAGDIDEPYLQPLKDPDALIFPEASTGSSPSPTSVTSDDPLIMHMQELFSQIASYEPETIELQPELKCFVPDYIPSIGDIDPMIKVSIPARWPDVMDKQVKASALPSLGLIVLDEPATAQSDPAVLDLKLRALSKSHSHTTSAATHAVRSIPLSFSQHDPAARAGQKALVQWVKNTYDLHVHKPPDRVDYSRPMPDVETLMAEWPEEVERGLSQGDVSLPPPDIDLPLPDYTRLLCSILDIPVHNQPLDGKSRNPSSTARAHIEALHV</sequence>
<dbReference type="GO" id="GO:0042073">
    <property type="term" value="P:intraciliary transport"/>
    <property type="evidence" value="ECO:0007669"/>
    <property type="project" value="InterPro"/>
</dbReference>
<keyword evidence="4" id="KW-0969">Cilium</keyword>
<name>A0AAD5S542_9FUNG</name>
<feature type="region of interest" description="Disordered" evidence="7">
    <location>
        <begin position="178"/>
        <end position="218"/>
    </location>
</feature>
<feature type="non-terminal residue" evidence="9">
    <location>
        <position position="473"/>
    </location>
</feature>